<reference evidence="1" key="2">
    <citation type="submission" date="2016-06" db="EMBL/GenBank/DDBJ databases">
        <title>The genome of a short-lived fish provides insights into sex chromosome evolution and the genetic control of aging.</title>
        <authorList>
            <person name="Reichwald K."/>
            <person name="Felder M."/>
            <person name="Petzold A."/>
            <person name="Koch P."/>
            <person name="Groth M."/>
            <person name="Platzer M."/>
        </authorList>
    </citation>
    <scope>NUCLEOTIDE SEQUENCE</scope>
    <source>
        <tissue evidence="1">Brain</tissue>
    </source>
</reference>
<dbReference type="EMBL" id="HADZ01020355">
    <property type="protein sequence ID" value="SBP84296.1"/>
    <property type="molecule type" value="Transcribed_RNA"/>
</dbReference>
<accession>A0A1A8D099</accession>
<feature type="non-terminal residue" evidence="1">
    <location>
        <position position="40"/>
    </location>
</feature>
<sequence length="40" mass="4652">KMNVTLFTQQTQDTIDQCTLMHTLTSLTHECARTYTHTHT</sequence>
<protein>
    <submittedName>
        <fullName evidence="1">Regucalcin</fullName>
    </submittedName>
</protein>
<name>A0A1A8D099_NOTKA</name>
<feature type="non-terminal residue" evidence="1">
    <location>
        <position position="1"/>
    </location>
</feature>
<proteinExistence type="predicted"/>
<dbReference type="AlphaFoldDB" id="A0A1A8D099"/>
<reference evidence="1" key="1">
    <citation type="submission" date="2016-05" db="EMBL/GenBank/DDBJ databases">
        <authorList>
            <person name="Lavstsen T."/>
            <person name="Jespersen J.S."/>
        </authorList>
    </citation>
    <scope>NUCLEOTIDE SEQUENCE</scope>
    <source>
        <tissue evidence="1">Brain</tissue>
    </source>
</reference>
<evidence type="ECO:0000313" key="1">
    <source>
        <dbReference type="EMBL" id="SBP84296.1"/>
    </source>
</evidence>
<organism evidence="1">
    <name type="scientific">Nothobranchius kadleci</name>
    <name type="common">African annual killifish</name>
    <dbReference type="NCBI Taxonomy" id="1051664"/>
    <lineage>
        <taxon>Eukaryota</taxon>
        <taxon>Metazoa</taxon>
        <taxon>Chordata</taxon>
        <taxon>Craniata</taxon>
        <taxon>Vertebrata</taxon>
        <taxon>Euteleostomi</taxon>
        <taxon>Actinopterygii</taxon>
        <taxon>Neopterygii</taxon>
        <taxon>Teleostei</taxon>
        <taxon>Neoteleostei</taxon>
        <taxon>Acanthomorphata</taxon>
        <taxon>Ovalentaria</taxon>
        <taxon>Atherinomorphae</taxon>
        <taxon>Cyprinodontiformes</taxon>
        <taxon>Nothobranchiidae</taxon>
        <taxon>Nothobranchius</taxon>
    </lineage>
</organism>
<gene>
    <name evidence="1" type="primary">RGN</name>
</gene>